<dbReference type="GO" id="GO:0016491">
    <property type="term" value="F:oxidoreductase activity"/>
    <property type="evidence" value="ECO:0007669"/>
    <property type="project" value="UniProtKB-KW"/>
</dbReference>
<keyword evidence="4" id="KW-1185">Reference proteome</keyword>
<dbReference type="Gene3D" id="3.50.50.60">
    <property type="entry name" value="FAD/NAD(P)-binding domain"/>
    <property type="match status" value="1"/>
</dbReference>
<dbReference type="PANTHER" id="PTHR13847:SF287">
    <property type="entry name" value="FAD-DEPENDENT OXIDOREDUCTASE DOMAIN-CONTAINING PROTEIN 1"/>
    <property type="match status" value="1"/>
</dbReference>
<dbReference type="SUPFAM" id="SSF51905">
    <property type="entry name" value="FAD/NAD(P)-binding domain"/>
    <property type="match status" value="1"/>
</dbReference>
<organism evidence="3 4">
    <name type="scientific">Bordetella genomosp. 2</name>
    <dbReference type="NCBI Taxonomy" id="1983456"/>
    <lineage>
        <taxon>Bacteria</taxon>
        <taxon>Pseudomonadati</taxon>
        <taxon>Pseudomonadota</taxon>
        <taxon>Betaproteobacteria</taxon>
        <taxon>Burkholderiales</taxon>
        <taxon>Alcaligenaceae</taxon>
        <taxon>Bordetella</taxon>
    </lineage>
</organism>
<dbReference type="AlphaFoldDB" id="A0A261VRI3"/>
<dbReference type="RefSeq" id="WP_094806795.1">
    <property type="nucleotide sequence ID" value="NZ_NEVT01000006.1"/>
</dbReference>
<dbReference type="Proteomes" id="UP000215633">
    <property type="component" value="Unassembled WGS sequence"/>
</dbReference>
<evidence type="ECO:0000259" key="2">
    <source>
        <dbReference type="Pfam" id="PF01266"/>
    </source>
</evidence>
<dbReference type="SUPFAM" id="SSF54373">
    <property type="entry name" value="FAD-linked reductases, C-terminal domain"/>
    <property type="match status" value="1"/>
</dbReference>
<dbReference type="GO" id="GO:0005737">
    <property type="term" value="C:cytoplasm"/>
    <property type="evidence" value="ECO:0007669"/>
    <property type="project" value="TreeGrafter"/>
</dbReference>
<evidence type="ECO:0000256" key="1">
    <source>
        <dbReference type="ARBA" id="ARBA00023002"/>
    </source>
</evidence>
<dbReference type="EMBL" id="NEVT01000006">
    <property type="protein sequence ID" value="OZI75853.1"/>
    <property type="molecule type" value="Genomic_DNA"/>
</dbReference>
<gene>
    <name evidence="3" type="ORF">CAL24_11655</name>
</gene>
<evidence type="ECO:0000313" key="4">
    <source>
        <dbReference type="Proteomes" id="UP000215633"/>
    </source>
</evidence>
<dbReference type="InterPro" id="IPR006076">
    <property type="entry name" value="FAD-dep_OxRdtase"/>
</dbReference>
<protein>
    <submittedName>
        <fullName evidence="3">FAD-dependent oxidoreductase</fullName>
    </submittedName>
</protein>
<comment type="caution">
    <text evidence="3">The sequence shown here is derived from an EMBL/GenBank/DDBJ whole genome shotgun (WGS) entry which is preliminary data.</text>
</comment>
<accession>A0A261VRI3</accession>
<proteinExistence type="predicted"/>
<reference evidence="4" key="1">
    <citation type="submission" date="2017-05" db="EMBL/GenBank/DDBJ databases">
        <title>Complete and WGS of Bordetella genogroups.</title>
        <authorList>
            <person name="Spilker T."/>
            <person name="Lipuma J."/>
        </authorList>
    </citation>
    <scope>NUCLEOTIDE SEQUENCE [LARGE SCALE GENOMIC DNA]</scope>
    <source>
        <strain evidence="4">AU8256</strain>
    </source>
</reference>
<dbReference type="Pfam" id="PF01266">
    <property type="entry name" value="DAO"/>
    <property type="match status" value="1"/>
</dbReference>
<keyword evidence="1" id="KW-0560">Oxidoreductase</keyword>
<dbReference type="Gene3D" id="3.30.9.10">
    <property type="entry name" value="D-Amino Acid Oxidase, subunit A, domain 2"/>
    <property type="match status" value="1"/>
</dbReference>
<name>A0A261VRI3_9BORD</name>
<evidence type="ECO:0000313" key="3">
    <source>
        <dbReference type="EMBL" id="OZI75853.1"/>
    </source>
</evidence>
<dbReference type="InterPro" id="IPR036188">
    <property type="entry name" value="FAD/NAD-bd_sf"/>
</dbReference>
<sequence length="374" mass="39107">MSLVHTEVAIIGAGLVGAATALALRRAGIAAVLVERGLCGARASGVNFGGVRRQGRSVEQLYLAQRAHGIWARLPELIGTDAEYVRSGHLKLARSQADLERLAAYREQVRDFDLDLQIIEGAALRRRFPALGPDVAGGSLCPADGQANPRLVAPAYAHAALRHGARLLEHCAIVQADAHGDDFLLCAADGRRIRAAWVVNAAGAWGAEVASWFGDVLPLQIKYPTMLVTEPLTPQIGVSLGVEGGGFYARQVARGNVVMGGGYGAALPGNRSRPGRAALAALGRTAPAILPALAHASVIRCWSGIEGYFSDKNPVIGASPAVPRLLHAFGFSGGGFQIAPAVGEVVAEMIMGRNTLMMPERFAPARWADAAGAS</sequence>
<feature type="domain" description="FAD dependent oxidoreductase" evidence="2">
    <location>
        <begin position="8"/>
        <end position="349"/>
    </location>
</feature>
<dbReference type="PANTHER" id="PTHR13847">
    <property type="entry name" value="SARCOSINE DEHYDROGENASE-RELATED"/>
    <property type="match status" value="1"/>
</dbReference>